<sequence>MRRTLLMFSAIALGVSATSLSARDWSDYATSAGISASLYSTLKDDKVVSAAQDDASAFVASGGTLRGAYLDAALQQVREQYPDLRVNDLELATAILAYPQQFAE</sequence>
<dbReference type="Pfam" id="PF09498">
    <property type="entry name" value="DUF2388"/>
    <property type="match status" value="1"/>
</dbReference>
<evidence type="ECO:0000313" key="2">
    <source>
        <dbReference type="EMBL" id="MBD7976887.1"/>
    </source>
</evidence>
<protein>
    <submittedName>
        <fullName evidence="2">DUF2388 domain-containing protein</fullName>
    </submittedName>
</protein>
<dbReference type="InterPro" id="IPR012661">
    <property type="entry name" value="CHP02448"/>
</dbReference>
<feature type="chain" id="PRO_5046383717" evidence="1">
    <location>
        <begin position="22"/>
        <end position="104"/>
    </location>
</feature>
<evidence type="ECO:0000256" key="1">
    <source>
        <dbReference type="SAM" id="SignalP"/>
    </source>
</evidence>
<keyword evidence="1" id="KW-0732">Signal</keyword>
<keyword evidence="3" id="KW-1185">Reference proteome</keyword>
<evidence type="ECO:0000313" key="3">
    <source>
        <dbReference type="Proteomes" id="UP000611945"/>
    </source>
</evidence>
<comment type="caution">
    <text evidence="2">The sequence shown here is derived from an EMBL/GenBank/DDBJ whole genome shotgun (WGS) entry which is preliminary data.</text>
</comment>
<dbReference type="EMBL" id="JACSQG010000002">
    <property type="protein sequence ID" value="MBD7976887.1"/>
    <property type="molecule type" value="Genomic_DNA"/>
</dbReference>
<name>A0ABR8TM87_9PSED</name>
<accession>A0ABR8TM87</accession>
<dbReference type="Proteomes" id="UP000611945">
    <property type="component" value="Unassembled WGS sequence"/>
</dbReference>
<proteinExistence type="predicted"/>
<organism evidence="2 3">
    <name type="scientific">Serpens gallinarum</name>
    <dbReference type="NCBI Taxonomy" id="2763075"/>
    <lineage>
        <taxon>Bacteria</taxon>
        <taxon>Pseudomonadati</taxon>
        <taxon>Pseudomonadota</taxon>
        <taxon>Gammaproteobacteria</taxon>
        <taxon>Pseudomonadales</taxon>
        <taxon>Pseudomonadaceae</taxon>
        <taxon>Pseudomonas</taxon>
    </lineage>
</organism>
<gene>
    <name evidence="2" type="ORF">H9642_06755</name>
</gene>
<reference evidence="2 3" key="1">
    <citation type="submission" date="2020-08" db="EMBL/GenBank/DDBJ databases">
        <title>A Genomic Blueprint of the Chicken Gut Microbiome.</title>
        <authorList>
            <person name="Gilroy R."/>
            <person name="Ravi A."/>
            <person name="Getino M."/>
            <person name="Pursley I."/>
            <person name="Horton D.L."/>
            <person name="Alikhan N.-F."/>
            <person name="Baker D."/>
            <person name="Gharbi K."/>
            <person name="Hall N."/>
            <person name="Watson M."/>
            <person name="Adriaenssens E.M."/>
            <person name="Foster-Nyarko E."/>
            <person name="Jarju S."/>
            <person name="Secka A."/>
            <person name="Antonio M."/>
            <person name="Oren A."/>
            <person name="Chaudhuri R."/>
            <person name="La Ragione R.M."/>
            <person name="Hildebrand F."/>
            <person name="Pallen M.J."/>
        </authorList>
    </citation>
    <scope>NUCLEOTIDE SEQUENCE [LARGE SCALE GENOMIC DNA]</scope>
    <source>
        <strain evidence="2 3">Sa2CUA2</strain>
    </source>
</reference>
<feature type="signal peptide" evidence="1">
    <location>
        <begin position="1"/>
        <end position="21"/>
    </location>
</feature>
<dbReference type="RefSeq" id="WP_251835658.1">
    <property type="nucleotide sequence ID" value="NZ_JACSQG010000002.1"/>
</dbReference>
<dbReference type="NCBIfam" id="TIGR02448">
    <property type="entry name" value="conserverd hypothetical protein"/>
    <property type="match status" value="1"/>
</dbReference>